<dbReference type="GeneID" id="9418354"/>
<dbReference type="InterPro" id="IPR050834">
    <property type="entry name" value="Glycosyltransf_2"/>
</dbReference>
<dbReference type="InterPro" id="IPR001173">
    <property type="entry name" value="Glyco_trans_2-like"/>
</dbReference>
<sequence>MPQPFVSVIIPAYNGAERLKKVLNALQGQTYPDDRFEVLVVDNGSTDRTPEVIAQSPFQGYEETDVQGPYAARNTGIKHSKGEIIALLDATCIPNSDWLEAGIECFGDKSIDLVGGQVTFDLGDDPSPAEIYDSKGNVQMERNIRERNVAKTGNLFFRRDVFETIGPFPHDLRSGGDVLWTGKATRSGFNLVYCADAEVHYPAKQFHSLVRKQYRVGKGRPNIWEINGKEPVEAVLSGVLAFPMKVINTFGSDSGNSTSEANDDEAVSPAVIMVGAICYIAQLLGTAVTLVSIAQKD</sequence>
<dbReference type="PANTHER" id="PTHR43685">
    <property type="entry name" value="GLYCOSYLTRANSFERASE"/>
    <property type="match status" value="1"/>
</dbReference>
<evidence type="ECO:0000256" key="1">
    <source>
        <dbReference type="SAM" id="Phobius"/>
    </source>
</evidence>
<dbReference type="KEGG" id="hje:HacjB3_02770"/>
<reference evidence="4 6" key="2">
    <citation type="journal article" date="2014" name="PLoS Genet.">
        <title>Phylogenetically driven sequencing of extremely halophilic archaea reveals strategies for static and dynamic osmo-response.</title>
        <authorList>
            <person name="Becker E.A."/>
            <person name="Seitzer P.M."/>
            <person name="Tritt A."/>
            <person name="Larsen D."/>
            <person name="Krusor M."/>
            <person name="Yao A.I."/>
            <person name="Wu D."/>
            <person name="Madern D."/>
            <person name="Eisen J.A."/>
            <person name="Darling A.E."/>
            <person name="Facciotti M.T."/>
        </authorList>
    </citation>
    <scope>NUCLEOTIDE SEQUENCE [LARGE SCALE GENOMIC DNA]</scope>
    <source>
        <strain evidence="4">B3</strain>
        <strain evidence="6">DSM 18796 / CECT 7217 / JCM 14584 / KCTC 4019 / B3</strain>
    </source>
</reference>
<dbReference type="OrthoDB" id="46222at2157"/>
<keyword evidence="4" id="KW-0808">Transferase</keyword>
<name>D8J752_HALJB</name>
<organism evidence="3 5">
    <name type="scientific">Halalkalicoccus jeotgali (strain DSM 18796 / CECT 7217 / JCM 14584 / KCTC 4019 / B3)</name>
    <dbReference type="NCBI Taxonomy" id="795797"/>
    <lineage>
        <taxon>Archaea</taxon>
        <taxon>Methanobacteriati</taxon>
        <taxon>Methanobacteriota</taxon>
        <taxon>Stenosarchaea group</taxon>
        <taxon>Halobacteria</taxon>
        <taxon>Halobacteriales</taxon>
        <taxon>Halococcaceae</taxon>
        <taxon>Halalkalicoccus</taxon>
    </lineage>
</organism>
<evidence type="ECO:0000313" key="5">
    <source>
        <dbReference type="Proteomes" id="UP000000390"/>
    </source>
</evidence>
<dbReference type="STRING" id="795797.HacjB3_02770"/>
<dbReference type="InterPro" id="IPR029044">
    <property type="entry name" value="Nucleotide-diphossugar_trans"/>
</dbReference>
<feature type="domain" description="Glycosyltransferase 2-like" evidence="2">
    <location>
        <begin position="7"/>
        <end position="133"/>
    </location>
</feature>
<protein>
    <submittedName>
        <fullName evidence="3">Glycosyltransferase AglE</fullName>
    </submittedName>
</protein>
<accession>D8J752</accession>
<dbReference type="RefSeq" id="WP_008418212.1">
    <property type="nucleotide sequence ID" value="NC_014297.1"/>
</dbReference>
<dbReference type="EMBL" id="CP002062">
    <property type="protein sequence ID" value="ADJ13947.1"/>
    <property type="molecule type" value="Genomic_DNA"/>
</dbReference>
<proteinExistence type="predicted"/>
<dbReference type="GO" id="GO:0016740">
    <property type="term" value="F:transferase activity"/>
    <property type="evidence" value="ECO:0007669"/>
    <property type="project" value="UniProtKB-KW"/>
</dbReference>
<keyword evidence="1" id="KW-0472">Membrane</keyword>
<gene>
    <name evidence="3" type="ordered locus">HacjB3_02770</name>
    <name evidence="4" type="ORF">C497_16547</name>
</gene>
<dbReference type="SUPFAM" id="SSF53448">
    <property type="entry name" value="Nucleotide-diphospho-sugar transferases"/>
    <property type="match status" value="1"/>
</dbReference>
<dbReference type="Gene3D" id="3.90.550.10">
    <property type="entry name" value="Spore Coat Polysaccharide Biosynthesis Protein SpsA, Chain A"/>
    <property type="match status" value="1"/>
</dbReference>
<dbReference type="CAZy" id="GT2">
    <property type="family name" value="Glycosyltransferase Family 2"/>
</dbReference>
<feature type="transmembrane region" description="Helical" evidence="1">
    <location>
        <begin position="270"/>
        <end position="294"/>
    </location>
</feature>
<dbReference type="PANTHER" id="PTHR43685:SF2">
    <property type="entry name" value="GLYCOSYLTRANSFERASE 2-LIKE DOMAIN-CONTAINING PROTEIN"/>
    <property type="match status" value="1"/>
</dbReference>
<evidence type="ECO:0000259" key="2">
    <source>
        <dbReference type="Pfam" id="PF00535"/>
    </source>
</evidence>
<dbReference type="HOGENOM" id="CLU_025996_19_6_2"/>
<evidence type="ECO:0000313" key="3">
    <source>
        <dbReference type="EMBL" id="ADJ13947.1"/>
    </source>
</evidence>
<dbReference type="AlphaFoldDB" id="D8J752"/>
<reference evidence="3 5" key="1">
    <citation type="journal article" date="2010" name="J. Bacteriol.">
        <title>Complete genome sequence of Halalkalicoccus jeotgali B3(T), an extremely halophilic archaeon.</title>
        <authorList>
            <person name="Roh S.W."/>
            <person name="Nam Y.D."/>
            <person name="Nam S.H."/>
            <person name="Choi S.H."/>
            <person name="Park H.S."/>
            <person name="Bae J.W."/>
        </authorList>
    </citation>
    <scope>NUCLEOTIDE SEQUENCE [LARGE SCALE GENOMIC DNA]</scope>
    <source>
        <strain evidence="3">B3</strain>
        <strain evidence="5">DSM 18796 / CECT 7217 / JCM 14584 / KCTC 4019 / B3</strain>
    </source>
</reference>
<dbReference type="Proteomes" id="UP000011645">
    <property type="component" value="Unassembled WGS sequence"/>
</dbReference>
<keyword evidence="1" id="KW-1133">Transmembrane helix</keyword>
<dbReference type="EMBL" id="AOHV01000042">
    <property type="protein sequence ID" value="ELY34009.1"/>
    <property type="molecule type" value="Genomic_DNA"/>
</dbReference>
<evidence type="ECO:0000313" key="6">
    <source>
        <dbReference type="Proteomes" id="UP000011645"/>
    </source>
</evidence>
<dbReference type="eggNOG" id="arCOG01385">
    <property type="taxonomic scope" value="Archaea"/>
</dbReference>
<dbReference type="Pfam" id="PF00535">
    <property type="entry name" value="Glycos_transf_2"/>
    <property type="match status" value="1"/>
</dbReference>
<keyword evidence="6" id="KW-1185">Reference proteome</keyword>
<keyword evidence="1" id="KW-0812">Transmembrane</keyword>
<dbReference type="Proteomes" id="UP000000390">
    <property type="component" value="Chromosome"/>
</dbReference>
<evidence type="ECO:0000313" key="4">
    <source>
        <dbReference type="EMBL" id="ELY34009.1"/>
    </source>
</evidence>